<evidence type="ECO:0000256" key="5">
    <source>
        <dbReference type="ARBA" id="ARBA00022692"/>
    </source>
</evidence>
<evidence type="ECO:0000256" key="12">
    <source>
        <dbReference type="ARBA" id="ARBA00023136"/>
    </source>
</evidence>
<dbReference type="InterPro" id="IPR036426">
    <property type="entry name" value="Bulb-type_lectin_dom_sf"/>
</dbReference>
<dbReference type="PANTHER" id="PTHR27002">
    <property type="entry name" value="RECEPTOR-LIKE SERINE/THREONINE-PROTEIN KINASE SD1-8"/>
    <property type="match status" value="1"/>
</dbReference>
<dbReference type="PANTHER" id="PTHR27002:SF1082">
    <property type="entry name" value="OS06G0693000 PROTEIN"/>
    <property type="match status" value="1"/>
</dbReference>
<keyword evidence="23" id="KW-1185">Reference proteome</keyword>
<dbReference type="SMART" id="SM00220">
    <property type="entry name" value="S_TKc"/>
    <property type="match status" value="1"/>
</dbReference>
<feature type="domain" description="Bulb-type lectin" evidence="20">
    <location>
        <begin position="46"/>
        <end position="168"/>
    </location>
</feature>
<keyword evidence="4 16" id="KW-0808">Transferase</keyword>
<keyword evidence="5 18" id="KW-0812">Transmembrane</keyword>
<dbReference type="FunFam" id="3.30.200.20:FF:000727">
    <property type="entry name" value="Cysteine-rich RLK (RECEPTOR-like protein kinase) 23"/>
    <property type="match status" value="1"/>
</dbReference>
<dbReference type="FunFam" id="2.90.10.10:FF:000005">
    <property type="entry name" value="G-type lectin S-receptor-like serine/threonine-protein kinase"/>
    <property type="match status" value="1"/>
</dbReference>
<comment type="catalytic activity">
    <reaction evidence="16">
        <text>L-seryl-[protein] + ATP = O-phospho-L-seryl-[protein] + ADP + H(+)</text>
        <dbReference type="Rhea" id="RHEA:17989"/>
        <dbReference type="Rhea" id="RHEA-COMP:9863"/>
        <dbReference type="Rhea" id="RHEA-COMP:11604"/>
        <dbReference type="ChEBI" id="CHEBI:15378"/>
        <dbReference type="ChEBI" id="CHEBI:29999"/>
        <dbReference type="ChEBI" id="CHEBI:30616"/>
        <dbReference type="ChEBI" id="CHEBI:83421"/>
        <dbReference type="ChEBI" id="CHEBI:456216"/>
        <dbReference type="EC" id="2.7.11.1"/>
    </reaction>
</comment>
<comment type="caution">
    <text evidence="22">The sequence shown here is derived from an EMBL/GenBank/DDBJ whole genome shotgun (WGS) entry which is preliminary data.</text>
</comment>
<feature type="domain" description="Apple" evidence="21">
    <location>
        <begin position="345"/>
        <end position="420"/>
    </location>
</feature>
<dbReference type="Pfam" id="PF00954">
    <property type="entry name" value="S_locus_glycop"/>
    <property type="match status" value="1"/>
</dbReference>
<evidence type="ECO:0000256" key="15">
    <source>
        <dbReference type="ARBA" id="ARBA00023180"/>
    </source>
</evidence>
<dbReference type="GO" id="GO:0004674">
    <property type="term" value="F:protein serine/threonine kinase activity"/>
    <property type="evidence" value="ECO:0007669"/>
    <property type="project" value="UniProtKB-KW"/>
</dbReference>
<keyword evidence="8 16" id="KW-0547">Nucleotide-binding</keyword>
<comment type="subcellular location">
    <subcellularLocation>
        <location evidence="1">Cell membrane</location>
        <topology evidence="1">Single-pass type I membrane protein</topology>
    </subcellularLocation>
</comment>
<keyword evidence="12 18" id="KW-0472">Membrane</keyword>
<dbReference type="CDD" id="cd00054">
    <property type="entry name" value="EGF_CA"/>
    <property type="match status" value="1"/>
</dbReference>
<keyword evidence="2" id="KW-1003">Cell membrane</keyword>
<dbReference type="InterPro" id="IPR011009">
    <property type="entry name" value="Kinase-like_dom_sf"/>
</dbReference>
<dbReference type="Gene3D" id="1.10.510.10">
    <property type="entry name" value="Transferase(Phosphotransferase) domain 1"/>
    <property type="match status" value="1"/>
</dbReference>
<keyword evidence="6" id="KW-0732">Signal</keyword>
<reference evidence="22" key="2">
    <citation type="submission" date="2020-08" db="EMBL/GenBank/DDBJ databases">
        <title>Plant Genome Project.</title>
        <authorList>
            <person name="Zhang R.-G."/>
        </authorList>
    </citation>
    <scope>NUCLEOTIDE SEQUENCE</scope>
    <source>
        <strain evidence="22">Huo1</strain>
        <tissue evidence="22">Leaf</tissue>
    </source>
</reference>
<dbReference type="PROSITE" id="PS50948">
    <property type="entry name" value="PAN"/>
    <property type="match status" value="1"/>
</dbReference>
<dbReference type="PROSITE" id="PS50927">
    <property type="entry name" value="BULB_LECTIN"/>
    <property type="match status" value="1"/>
</dbReference>
<comment type="catalytic activity">
    <reaction evidence="16">
        <text>L-threonyl-[protein] + ATP = O-phospho-L-threonyl-[protein] + ADP + H(+)</text>
        <dbReference type="Rhea" id="RHEA:46608"/>
        <dbReference type="Rhea" id="RHEA-COMP:11060"/>
        <dbReference type="Rhea" id="RHEA-COMP:11605"/>
        <dbReference type="ChEBI" id="CHEBI:15378"/>
        <dbReference type="ChEBI" id="CHEBI:30013"/>
        <dbReference type="ChEBI" id="CHEBI:30616"/>
        <dbReference type="ChEBI" id="CHEBI:61977"/>
        <dbReference type="ChEBI" id="CHEBI:456216"/>
        <dbReference type="EC" id="2.7.11.1"/>
    </reaction>
</comment>
<proteinExistence type="inferred from homology"/>
<dbReference type="InterPro" id="IPR008271">
    <property type="entry name" value="Ser/Thr_kinase_AS"/>
</dbReference>
<dbReference type="CDD" id="cd14066">
    <property type="entry name" value="STKc_IRAK"/>
    <property type="match status" value="1"/>
</dbReference>
<dbReference type="InterPro" id="IPR001245">
    <property type="entry name" value="Ser-Thr/Tyr_kinase_cat_dom"/>
</dbReference>
<dbReference type="InterPro" id="IPR024171">
    <property type="entry name" value="SRK-like_kinase"/>
</dbReference>
<dbReference type="Gene3D" id="3.30.200.20">
    <property type="entry name" value="Phosphorylase Kinase, domain 1"/>
    <property type="match status" value="1"/>
</dbReference>
<dbReference type="GO" id="GO:0005524">
    <property type="term" value="F:ATP binding"/>
    <property type="evidence" value="ECO:0007669"/>
    <property type="project" value="UniProtKB-UniRule"/>
</dbReference>
<dbReference type="Pfam" id="PF01453">
    <property type="entry name" value="B_lectin"/>
    <property type="match status" value="1"/>
</dbReference>
<accession>A0A8X8WGM6</accession>
<evidence type="ECO:0000259" key="21">
    <source>
        <dbReference type="PROSITE" id="PS50948"/>
    </source>
</evidence>
<keyword evidence="10 16" id="KW-0067">ATP-binding</keyword>
<dbReference type="PROSITE" id="PS00107">
    <property type="entry name" value="PROTEIN_KINASE_ATP"/>
    <property type="match status" value="1"/>
</dbReference>
<evidence type="ECO:0000256" key="10">
    <source>
        <dbReference type="ARBA" id="ARBA00022840"/>
    </source>
</evidence>
<dbReference type="Pfam" id="PF07714">
    <property type="entry name" value="PK_Tyr_Ser-Thr"/>
    <property type="match status" value="1"/>
</dbReference>
<keyword evidence="15" id="KW-0325">Glycoprotein</keyword>
<evidence type="ECO:0000256" key="4">
    <source>
        <dbReference type="ARBA" id="ARBA00022679"/>
    </source>
</evidence>
<dbReference type="SUPFAM" id="SSF51110">
    <property type="entry name" value="alpha-D-mannose-specific plant lectins"/>
    <property type="match status" value="1"/>
</dbReference>
<evidence type="ECO:0000313" key="23">
    <source>
        <dbReference type="Proteomes" id="UP000298416"/>
    </source>
</evidence>
<dbReference type="Gene3D" id="2.90.10.10">
    <property type="entry name" value="Bulb-type lectin domain"/>
    <property type="match status" value="1"/>
</dbReference>
<dbReference type="EC" id="2.7.11.1" evidence="16"/>
<dbReference type="InterPro" id="IPR001480">
    <property type="entry name" value="Bulb-type_lectin_dom"/>
</dbReference>
<dbReference type="FunFam" id="1.10.510.10:FF:000467">
    <property type="entry name" value="Liguleless narrow1"/>
    <property type="match status" value="1"/>
</dbReference>
<keyword evidence="7" id="KW-0677">Repeat</keyword>
<dbReference type="CDD" id="cd00028">
    <property type="entry name" value="B_lectin"/>
    <property type="match status" value="1"/>
</dbReference>
<reference evidence="22" key="1">
    <citation type="submission" date="2018-01" db="EMBL/GenBank/DDBJ databases">
        <authorList>
            <person name="Mao J.F."/>
        </authorList>
    </citation>
    <scope>NUCLEOTIDE SEQUENCE</scope>
    <source>
        <strain evidence="22">Huo1</strain>
        <tissue evidence="22">Leaf</tissue>
    </source>
</reference>
<evidence type="ECO:0000256" key="1">
    <source>
        <dbReference type="ARBA" id="ARBA00004251"/>
    </source>
</evidence>
<keyword evidence="3 16" id="KW-0723">Serine/threonine-protein kinase</keyword>
<keyword evidence="11 18" id="KW-1133">Transmembrane helix</keyword>
<evidence type="ECO:0000256" key="6">
    <source>
        <dbReference type="ARBA" id="ARBA00022729"/>
    </source>
</evidence>
<feature type="transmembrane region" description="Helical" evidence="18">
    <location>
        <begin position="431"/>
        <end position="456"/>
    </location>
</feature>
<dbReference type="EMBL" id="PNBA02000017">
    <property type="protein sequence ID" value="KAG6394009.1"/>
    <property type="molecule type" value="Genomic_DNA"/>
</dbReference>
<feature type="domain" description="Protein kinase" evidence="19">
    <location>
        <begin position="509"/>
        <end position="797"/>
    </location>
</feature>
<evidence type="ECO:0000256" key="14">
    <source>
        <dbReference type="ARBA" id="ARBA00023170"/>
    </source>
</evidence>
<organism evidence="22">
    <name type="scientific">Salvia splendens</name>
    <name type="common">Scarlet sage</name>
    <dbReference type="NCBI Taxonomy" id="180675"/>
    <lineage>
        <taxon>Eukaryota</taxon>
        <taxon>Viridiplantae</taxon>
        <taxon>Streptophyta</taxon>
        <taxon>Embryophyta</taxon>
        <taxon>Tracheophyta</taxon>
        <taxon>Spermatophyta</taxon>
        <taxon>Magnoliopsida</taxon>
        <taxon>eudicotyledons</taxon>
        <taxon>Gunneridae</taxon>
        <taxon>Pentapetalae</taxon>
        <taxon>asterids</taxon>
        <taxon>lamiids</taxon>
        <taxon>Lamiales</taxon>
        <taxon>Lamiaceae</taxon>
        <taxon>Nepetoideae</taxon>
        <taxon>Mentheae</taxon>
        <taxon>Salviinae</taxon>
        <taxon>Salvia</taxon>
        <taxon>Salvia subgen. Calosphace</taxon>
        <taxon>core Calosphace</taxon>
    </lineage>
</organism>
<dbReference type="Proteomes" id="UP000298416">
    <property type="component" value="Unassembled WGS sequence"/>
</dbReference>
<gene>
    <name evidence="22" type="ORF">SASPL_144585</name>
</gene>
<sequence>MQDKDVKFEAPTLNSSSTMIRKISQLFLHQVCLSTIFLTVSLQTDTINSSSSGILKDGDSIVSRSNKFKLSFFSPPNSTHRYLGISYTLPQQTVIWVANRDTPLNNSSGAASLSQHGNLVITDTTTNQTIWSSNAAVSSPTNTTLQITDTGNLILTNTSTGVKIWESFLHPSDVFVILSAWENDTDPRRGRFTAGLDASHLPQNFIWREDGRPQWRSGPWNGLIFIGIQSSYFSFLDGFVDVTNDSAGNFYYTMPQWKIVNRVTLNSSGSLVETMWDFKNETWRFLWAAPENECDVYGTCGPFGSCNIEDSPMCSCVEGFEPASGEEWARGNWSSGCRRRRKLDCGGGDGFFRMQFVKVPDLAQHFYSERIDECRRSCLGNCSCIAYAHDSNIGCMFWSDALVDVQKFKGVGVDLYIRLSASELGNHTEKWLFVVVPVVGCVVVAVSIFIAWYMLVKRKGDKIQDRSVVAAEHTLSPEISSIDASVGKVDMGELPLFTFEIIANATRHFHVTNLIGRGGFGHVYKGILSNGQQIAVKRLSVDSGQGMQEFTSEVIVISKLQHRNLVRLLGGCVEKQEKILIYEYMPNKSLDVCLFDPTSPTKNFLDWRRRFSIINGIGRGLLYLHKDSRFRIIHRDLKPSNVLLDQEWNPKISDFGMARIFGGNQDHHDTARVVGTYGYMAPEYALEGRFSEKSDVYSFGVLMLEIIKGEKNTHYYNDDLSMGLLGSAWKMWREDNGLGFVDESMESSGLEKEIVRCIQIGLLCVQEYPQERPSVDTVVSMLSREIVELSTPKQPIFSQKHSAFTTQLGCSTTTNDLTVTELDGR</sequence>
<evidence type="ECO:0000256" key="8">
    <source>
        <dbReference type="ARBA" id="ARBA00022741"/>
    </source>
</evidence>
<evidence type="ECO:0000256" key="7">
    <source>
        <dbReference type="ARBA" id="ARBA00022737"/>
    </source>
</evidence>
<evidence type="ECO:0000256" key="3">
    <source>
        <dbReference type="ARBA" id="ARBA00022527"/>
    </source>
</evidence>
<protein>
    <recommendedName>
        <fullName evidence="16">Receptor-like serine/threonine-protein kinase</fullName>
        <ecNumber evidence="16">2.7.11.1</ecNumber>
    </recommendedName>
</protein>
<dbReference type="InterPro" id="IPR000719">
    <property type="entry name" value="Prot_kinase_dom"/>
</dbReference>
<evidence type="ECO:0000256" key="17">
    <source>
        <dbReference type="PROSITE-ProRule" id="PRU10141"/>
    </source>
</evidence>
<dbReference type="PROSITE" id="PS50011">
    <property type="entry name" value="PROTEIN_KINASE_DOM"/>
    <property type="match status" value="1"/>
</dbReference>
<dbReference type="PROSITE" id="PS00108">
    <property type="entry name" value="PROTEIN_KINASE_ST"/>
    <property type="match status" value="1"/>
</dbReference>
<dbReference type="CDD" id="cd01098">
    <property type="entry name" value="PAN_AP_plant"/>
    <property type="match status" value="1"/>
</dbReference>
<dbReference type="AlphaFoldDB" id="A0A8X8WGM6"/>
<keyword evidence="9 16" id="KW-0418">Kinase</keyword>
<dbReference type="SMART" id="SM00473">
    <property type="entry name" value="PAN_AP"/>
    <property type="match status" value="1"/>
</dbReference>
<dbReference type="Pfam" id="PF08276">
    <property type="entry name" value="PAN_2"/>
    <property type="match status" value="1"/>
</dbReference>
<dbReference type="InterPro" id="IPR017441">
    <property type="entry name" value="Protein_kinase_ATP_BS"/>
</dbReference>
<evidence type="ECO:0000259" key="19">
    <source>
        <dbReference type="PROSITE" id="PS50011"/>
    </source>
</evidence>
<feature type="binding site" evidence="17">
    <location>
        <position position="537"/>
    </location>
    <ligand>
        <name>ATP</name>
        <dbReference type="ChEBI" id="CHEBI:30616"/>
    </ligand>
</feature>
<evidence type="ECO:0000256" key="11">
    <source>
        <dbReference type="ARBA" id="ARBA00022989"/>
    </source>
</evidence>
<dbReference type="GO" id="GO:0048544">
    <property type="term" value="P:recognition of pollen"/>
    <property type="evidence" value="ECO:0007669"/>
    <property type="project" value="InterPro"/>
</dbReference>
<dbReference type="InterPro" id="IPR000858">
    <property type="entry name" value="S_locus_glycoprot_dom"/>
</dbReference>
<name>A0A8X8WGM6_SALSN</name>
<dbReference type="InterPro" id="IPR003609">
    <property type="entry name" value="Pan_app"/>
</dbReference>
<keyword evidence="13" id="KW-1015">Disulfide bond</keyword>
<dbReference type="SMART" id="SM00108">
    <property type="entry name" value="B_lectin"/>
    <property type="match status" value="1"/>
</dbReference>
<dbReference type="GO" id="GO:0005886">
    <property type="term" value="C:plasma membrane"/>
    <property type="evidence" value="ECO:0007669"/>
    <property type="project" value="UniProtKB-SubCell"/>
</dbReference>
<keyword evidence="14" id="KW-0675">Receptor</keyword>
<evidence type="ECO:0000256" key="13">
    <source>
        <dbReference type="ARBA" id="ARBA00023157"/>
    </source>
</evidence>
<evidence type="ECO:0000256" key="18">
    <source>
        <dbReference type="SAM" id="Phobius"/>
    </source>
</evidence>
<dbReference type="SUPFAM" id="SSF56112">
    <property type="entry name" value="Protein kinase-like (PK-like)"/>
    <property type="match status" value="1"/>
</dbReference>
<evidence type="ECO:0000256" key="9">
    <source>
        <dbReference type="ARBA" id="ARBA00022777"/>
    </source>
</evidence>
<dbReference type="PIRSF" id="PIRSF000641">
    <property type="entry name" value="SRK"/>
    <property type="match status" value="1"/>
</dbReference>
<evidence type="ECO:0000256" key="16">
    <source>
        <dbReference type="PIRNR" id="PIRNR000641"/>
    </source>
</evidence>
<evidence type="ECO:0000259" key="20">
    <source>
        <dbReference type="PROSITE" id="PS50927"/>
    </source>
</evidence>
<evidence type="ECO:0000256" key="2">
    <source>
        <dbReference type="ARBA" id="ARBA00022475"/>
    </source>
</evidence>
<evidence type="ECO:0000313" key="22">
    <source>
        <dbReference type="EMBL" id="KAG6394009.1"/>
    </source>
</evidence>
<comment type="similarity">
    <text evidence="16">Belongs to the protein kinase superfamily. Ser/Thr protein kinase family.</text>
</comment>